<dbReference type="CDD" id="cd17327">
    <property type="entry name" value="MFS_FEN2_like"/>
    <property type="match status" value="1"/>
</dbReference>
<feature type="transmembrane region" description="Helical" evidence="7">
    <location>
        <begin position="238"/>
        <end position="258"/>
    </location>
</feature>
<evidence type="ECO:0000256" key="3">
    <source>
        <dbReference type="ARBA" id="ARBA00022692"/>
    </source>
</evidence>
<feature type="transmembrane region" description="Helical" evidence="7">
    <location>
        <begin position="401"/>
        <end position="422"/>
    </location>
</feature>
<dbReference type="RefSeq" id="XP_462626.1">
    <property type="nucleotide sequence ID" value="XM_462626.1"/>
</dbReference>
<reference evidence="8 9" key="1">
    <citation type="journal article" date="2004" name="Nature">
        <title>Genome evolution in yeasts.</title>
        <authorList>
            <consortium name="Genolevures"/>
            <person name="Dujon B."/>
            <person name="Sherman D."/>
            <person name="Fischer G."/>
            <person name="Durrens P."/>
            <person name="Casaregola S."/>
            <person name="Lafontaine I."/>
            <person name="de Montigny J."/>
            <person name="Marck C."/>
            <person name="Neuveglise C."/>
            <person name="Talla E."/>
            <person name="Goffard N."/>
            <person name="Frangeul L."/>
            <person name="Aigle M."/>
            <person name="Anthouard V."/>
            <person name="Babour A."/>
            <person name="Barbe V."/>
            <person name="Barnay S."/>
            <person name="Blanchin S."/>
            <person name="Beckerich J.M."/>
            <person name="Beyne E."/>
            <person name="Bleykasten C."/>
            <person name="Boisrame A."/>
            <person name="Boyer J."/>
            <person name="Cattolico L."/>
            <person name="Confanioleri F."/>
            <person name="de Daruvar A."/>
            <person name="Despons L."/>
            <person name="Fabre E."/>
            <person name="Fairhead C."/>
            <person name="Ferry-Dumazet H."/>
            <person name="Groppi A."/>
            <person name="Hantraye F."/>
            <person name="Hennequin C."/>
            <person name="Jauniaux N."/>
            <person name="Joyet P."/>
            <person name="Kachouri R."/>
            <person name="Kerrest A."/>
            <person name="Koszul R."/>
            <person name="Lemaire M."/>
            <person name="Lesur I."/>
            <person name="Ma L."/>
            <person name="Muller H."/>
            <person name="Nicaud J.M."/>
            <person name="Nikolski M."/>
            <person name="Oztas S."/>
            <person name="Ozier-Kalogeropoulos O."/>
            <person name="Pellenz S."/>
            <person name="Potier S."/>
            <person name="Richard G.F."/>
            <person name="Straub M.L."/>
            <person name="Suleau A."/>
            <person name="Swennene D."/>
            <person name="Tekaia F."/>
            <person name="Wesolowski-Louvel M."/>
            <person name="Westhof E."/>
            <person name="Wirth B."/>
            <person name="Zeniou-Meyer M."/>
            <person name="Zivanovic I."/>
            <person name="Bolotin-Fukuhara M."/>
            <person name="Thierry A."/>
            <person name="Bouchier C."/>
            <person name="Caudron B."/>
            <person name="Scarpelli C."/>
            <person name="Gaillardin C."/>
            <person name="Weissenbach J."/>
            <person name="Wincker P."/>
            <person name="Souciet J.L."/>
        </authorList>
    </citation>
    <scope>NUCLEOTIDE SEQUENCE [LARGE SCALE GENOMIC DNA]</scope>
    <source>
        <strain evidence="9">ATCC 36239 / CBS 767 / BCRC 21394 / JCM 1990 / NBRC 0083 / IGC 2968</strain>
    </source>
</reference>
<organism evidence="8 9">
    <name type="scientific">Debaryomyces hansenii (strain ATCC 36239 / CBS 767 / BCRC 21394 / JCM 1990 / NBRC 0083 / IGC 2968)</name>
    <name type="common">Yeast</name>
    <name type="synonym">Torulaspora hansenii</name>
    <dbReference type="NCBI Taxonomy" id="284592"/>
    <lineage>
        <taxon>Eukaryota</taxon>
        <taxon>Fungi</taxon>
        <taxon>Dikarya</taxon>
        <taxon>Ascomycota</taxon>
        <taxon>Saccharomycotina</taxon>
        <taxon>Pichiomycetes</taxon>
        <taxon>Debaryomycetaceae</taxon>
        <taxon>Debaryomyces</taxon>
    </lineage>
</organism>
<gene>
    <name evidence="8" type="ordered locus">DEHA2G24926g</name>
</gene>
<proteinExistence type="inferred from homology"/>
<dbReference type="GeneID" id="2904358"/>
<dbReference type="FunCoup" id="Q6BGP5">
    <property type="interactions" value="160"/>
</dbReference>
<dbReference type="Gene3D" id="1.20.1250.20">
    <property type="entry name" value="MFS general substrate transporter like domains"/>
    <property type="match status" value="1"/>
</dbReference>
<dbReference type="Pfam" id="PF07690">
    <property type="entry name" value="MFS_1"/>
    <property type="match status" value="1"/>
</dbReference>
<keyword evidence="3 7" id="KW-0812">Transmembrane</keyword>
<dbReference type="InterPro" id="IPR011701">
    <property type="entry name" value="MFS"/>
</dbReference>
<feature type="transmembrane region" description="Helical" evidence="7">
    <location>
        <begin position="342"/>
        <end position="365"/>
    </location>
</feature>
<feature type="transmembrane region" description="Helical" evidence="7">
    <location>
        <begin position="202"/>
        <end position="226"/>
    </location>
</feature>
<dbReference type="PANTHER" id="PTHR43791:SF1">
    <property type="entry name" value="ALLANTOATE PERMEASE"/>
    <property type="match status" value="1"/>
</dbReference>
<evidence type="ECO:0000256" key="5">
    <source>
        <dbReference type="ARBA" id="ARBA00023136"/>
    </source>
</evidence>
<accession>Q6BGP5</accession>
<dbReference type="eggNOG" id="KOG2533">
    <property type="taxonomic scope" value="Eukaryota"/>
</dbReference>
<dbReference type="PANTHER" id="PTHR43791">
    <property type="entry name" value="PERMEASE-RELATED"/>
    <property type="match status" value="1"/>
</dbReference>
<evidence type="ECO:0000256" key="7">
    <source>
        <dbReference type="SAM" id="Phobius"/>
    </source>
</evidence>
<dbReference type="EMBL" id="CR382139">
    <property type="protein sequence ID" value="CAG91145.1"/>
    <property type="molecule type" value="Genomic_DNA"/>
</dbReference>
<feature type="transmembrane region" description="Helical" evidence="7">
    <location>
        <begin position="371"/>
        <end position="389"/>
    </location>
</feature>
<dbReference type="OrthoDB" id="6730379at2759"/>
<feature type="transmembrane region" description="Helical" evidence="7">
    <location>
        <begin position="462"/>
        <end position="482"/>
    </location>
</feature>
<dbReference type="VEuPathDB" id="FungiDB:DEHA2G24926g"/>
<keyword evidence="5 7" id="KW-0472">Membrane</keyword>
<feature type="transmembrane region" description="Helical" evidence="7">
    <location>
        <begin position="110"/>
        <end position="128"/>
    </location>
</feature>
<dbReference type="SUPFAM" id="SSF103473">
    <property type="entry name" value="MFS general substrate transporter"/>
    <property type="match status" value="1"/>
</dbReference>
<evidence type="ECO:0000256" key="1">
    <source>
        <dbReference type="ARBA" id="ARBA00004141"/>
    </source>
</evidence>
<name>Q6BGP5_DEBHA</name>
<evidence type="ECO:0000256" key="2">
    <source>
        <dbReference type="ARBA" id="ARBA00022448"/>
    </source>
</evidence>
<keyword evidence="2" id="KW-0813">Transport</keyword>
<dbReference type="KEGG" id="dha:DEHA2G24926g"/>
<sequence>MVTESKKNEISNEILEVNSDMDFEDQGITKIVSPHTGKVVNITGDVDEAMKYADNEKVIEIDEKTNRRILLKIDMCLMPIMCLLYCFQFMDKLSNSFASILGLREDLNMVGDMYSWTGTSFYLGYLVFEFPASMLLQRFPVVKTVSVFIIIWGVILCLHSVPQYAGFIALRTVLGMLESSVTPAFVILTSQWYKKEEQFIRTALWFSCNGIGMILGSGAIAYNVYIDQANYSLEAWKLIFIITGCLTIFLGFVIMLHFPDTPTKAWFLNDEEKSLVVERIRTNQQGFGNKHFKKHQFIEALLDFKTWLFFIFSIANNIPNGGITNFGSILLTGMGYSPANALLMQMPSGAVEVVGCTLLACGVLFYPYRLFWATVGTVIVIISECMLAFSSNVKVQYSGFCLYTLSPIGFICLLSIIASNVAGHTKKVTTNAIFLIGYCVGNLIGPQTFIDKQAPEYTGAKISIVVNGCVSLVVLILIWYSYWVDNKKRDNNFDKAENVEHLEFADLTDKENPAFRYEL</sequence>
<evidence type="ECO:0000313" key="8">
    <source>
        <dbReference type="EMBL" id="CAG91145.1"/>
    </source>
</evidence>
<feature type="transmembrane region" description="Helical" evidence="7">
    <location>
        <begin position="428"/>
        <end position="450"/>
    </location>
</feature>
<dbReference type="GO" id="GO:0022857">
    <property type="term" value="F:transmembrane transporter activity"/>
    <property type="evidence" value="ECO:0007669"/>
    <property type="project" value="InterPro"/>
</dbReference>
<dbReference type="GO" id="GO:0016020">
    <property type="term" value="C:membrane"/>
    <property type="evidence" value="ECO:0007669"/>
    <property type="project" value="UniProtKB-SubCell"/>
</dbReference>
<comment type="subcellular location">
    <subcellularLocation>
        <location evidence="1">Membrane</location>
        <topology evidence="1">Multi-pass membrane protein</topology>
    </subcellularLocation>
</comment>
<dbReference type="HOGENOM" id="CLU_001265_0_5_1"/>
<evidence type="ECO:0000313" key="9">
    <source>
        <dbReference type="Proteomes" id="UP000000599"/>
    </source>
</evidence>
<dbReference type="OMA" id="RKIDMYM"/>
<keyword evidence="9" id="KW-1185">Reference proteome</keyword>
<protein>
    <submittedName>
        <fullName evidence="8">DEHA2G24926p</fullName>
    </submittedName>
</protein>
<evidence type="ECO:0000256" key="6">
    <source>
        <dbReference type="ARBA" id="ARBA00037968"/>
    </source>
</evidence>
<comment type="similarity">
    <text evidence="6">Belongs to the major facilitator superfamily. Allantoate permease family.</text>
</comment>
<keyword evidence="4 7" id="KW-1133">Transmembrane helix</keyword>
<dbReference type="Proteomes" id="UP000000599">
    <property type="component" value="Chromosome G"/>
</dbReference>
<feature type="transmembrane region" description="Helical" evidence="7">
    <location>
        <begin position="69"/>
        <end position="90"/>
    </location>
</feature>
<evidence type="ECO:0000256" key="4">
    <source>
        <dbReference type="ARBA" id="ARBA00022989"/>
    </source>
</evidence>
<dbReference type="InterPro" id="IPR036259">
    <property type="entry name" value="MFS_trans_sf"/>
</dbReference>
<dbReference type="AlphaFoldDB" id="Q6BGP5"/>
<dbReference type="FunFam" id="1.20.1250.20:FF:000064">
    <property type="entry name" value="MFS allantoate transporter"/>
    <property type="match status" value="1"/>
</dbReference>
<feature type="transmembrane region" description="Helical" evidence="7">
    <location>
        <begin position="140"/>
        <end position="161"/>
    </location>
</feature>
<dbReference type="InParanoid" id="Q6BGP5"/>